<keyword evidence="11 14" id="KW-1015">Disulfide bond</keyword>
<dbReference type="CDD" id="cd00108">
    <property type="entry name" value="KR"/>
    <property type="match status" value="1"/>
</dbReference>
<keyword evidence="9 15" id="KW-1133">Transmembrane helix</keyword>
<dbReference type="InterPro" id="IPR029021">
    <property type="entry name" value="Prot-tyrosine_phosphatase-like"/>
</dbReference>
<dbReference type="SUPFAM" id="SSF49265">
    <property type="entry name" value="Fibronectin type III"/>
    <property type="match status" value="2"/>
</dbReference>
<feature type="domain" description="Tyrosine specific protein phosphatases" evidence="18">
    <location>
        <begin position="1225"/>
        <end position="1299"/>
    </location>
</feature>
<dbReference type="InterPro" id="IPR000242">
    <property type="entry name" value="PTP_cat"/>
</dbReference>
<evidence type="ECO:0000256" key="5">
    <source>
        <dbReference type="ARBA" id="ARBA00022729"/>
    </source>
</evidence>
<dbReference type="PANTHER" id="PTHR46957">
    <property type="entry name" value="CYTOKINE RECEPTOR"/>
    <property type="match status" value="1"/>
</dbReference>
<dbReference type="FunFam" id="2.60.40.10:FF:000028">
    <property type="entry name" value="Neuronal cell adhesion molecule"/>
    <property type="match status" value="1"/>
</dbReference>
<feature type="domain" description="Kringle" evidence="19">
    <location>
        <begin position="105"/>
        <end position="181"/>
    </location>
</feature>
<evidence type="ECO:0000259" key="19">
    <source>
        <dbReference type="PROSITE" id="PS50070"/>
    </source>
</evidence>
<dbReference type="SMART" id="SM00130">
    <property type="entry name" value="KR"/>
    <property type="match status" value="1"/>
</dbReference>
<dbReference type="Proteomes" id="UP000694844">
    <property type="component" value="Chromosome 2"/>
</dbReference>
<keyword evidence="10 15" id="KW-0472">Membrane</keyword>
<keyword evidence="4 15" id="KW-0812">Transmembrane</keyword>
<dbReference type="GeneID" id="111120008"/>
<evidence type="ECO:0000256" key="16">
    <source>
        <dbReference type="SAM" id="SignalP"/>
    </source>
</evidence>
<feature type="signal peptide" evidence="16">
    <location>
        <begin position="1"/>
        <end position="18"/>
    </location>
</feature>
<feature type="domain" description="Fibronectin type-III" evidence="20">
    <location>
        <begin position="381"/>
        <end position="485"/>
    </location>
</feature>
<feature type="domain" description="Fibronectin type-III" evidence="20">
    <location>
        <begin position="700"/>
        <end position="795"/>
    </location>
</feature>
<dbReference type="Gene3D" id="2.40.20.10">
    <property type="entry name" value="Plasminogen Kringle 4"/>
    <property type="match status" value="1"/>
</dbReference>
<accession>A0A8B8CMB2</accession>
<dbReference type="Gene3D" id="3.90.190.10">
    <property type="entry name" value="Protein tyrosine phosphatase superfamily"/>
    <property type="match status" value="2"/>
</dbReference>
<dbReference type="PROSITE" id="PS50055">
    <property type="entry name" value="TYR_PHOSPHATASE_PTP"/>
    <property type="match status" value="2"/>
</dbReference>
<comment type="caution">
    <text evidence="14">Lacks conserved residue(s) required for the propagation of feature annotation.</text>
</comment>
<dbReference type="InterPro" id="IPR016130">
    <property type="entry name" value="Tyr_Pase_AS"/>
</dbReference>
<name>A0A8B8CMB2_CRAVI</name>
<dbReference type="PRINTS" id="PR00700">
    <property type="entry name" value="PRTYPHPHTASE"/>
</dbReference>
<gene>
    <name evidence="22" type="primary">LOC111120008</name>
</gene>
<dbReference type="PROSITE" id="PS00383">
    <property type="entry name" value="TYR_PHOSPHATASE_1"/>
    <property type="match status" value="2"/>
</dbReference>
<feature type="disulfide bond" evidence="14">
    <location>
        <begin position="125"/>
        <end position="164"/>
    </location>
</feature>
<dbReference type="InterPro" id="IPR036116">
    <property type="entry name" value="FN3_sf"/>
</dbReference>
<evidence type="ECO:0000256" key="8">
    <source>
        <dbReference type="ARBA" id="ARBA00022912"/>
    </source>
</evidence>
<dbReference type="EC" id="3.1.3.48" evidence="2"/>
<dbReference type="InterPro" id="IPR013783">
    <property type="entry name" value="Ig-like_fold"/>
</dbReference>
<dbReference type="PANTHER" id="PTHR46957:SF6">
    <property type="entry name" value="PROTEIN-TYROSINE-PHOSPHATASE"/>
    <property type="match status" value="1"/>
</dbReference>
<dbReference type="SMART" id="SM00060">
    <property type="entry name" value="FN3"/>
    <property type="match status" value="5"/>
</dbReference>
<dbReference type="InterPro" id="IPR038178">
    <property type="entry name" value="Kringle_sf"/>
</dbReference>
<dbReference type="PROSITE" id="PS50070">
    <property type="entry name" value="KRINGLE_2"/>
    <property type="match status" value="1"/>
</dbReference>
<dbReference type="Pfam" id="PF09294">
    <property type="entry name" value="Interfer-bind"/>
    <property type="match status" value="1"/>
</dbReference>
<sequence>MWLFGFILFTITVNLISTENPEIPGEEHLPKLTNSSLQLHLAGQWQDLQALQRECKDGTFGYRCLFTCRCYRNRVCDKETGRCPRDECANGYWGQGCQLDNNCFYNGRARSYQGTKSVTDSLFTCQRWDTQTPHRHSYNGQDFPDRRLPDNFCRTTKDAARPWCYTTDRDKRWEHCNINNCNCPTWRFGPNCEQECHCADISEACDSILGICSSGCAQGWDGYNCQTPTACPTNKYGWDCTKTCFCKNSLHCNRYTGPTDKCECKDGYFNPPFCQAVTPPEILYFNNDKVNPGQPAIFNCTVTAFPTPTPEEILLEGIPSNRKVERLQSKEMNPYLYTRYNIWKMESVKEEESVTCTVKGRAGTKSQTVKANVYQLPVLSHPPNIAKEGPGVRDVVINWLPWSKANGDKGEPPIMWYSIWLNTIDQGKEEKAGIVTHFNCGKVCNFTIEELEPNTEYGVRISTRRDGEGGEGIPGPVRLFKTLCAAPSQPPLIESVTSSFEYNSSFPETQLIIMWRDPPEETWHCTSISEYRIHLFNKSQRDTIKVEGDIPGNLKNVKSVVIPSLVPATEYCVTMSFSNGQEMSSPKSEEKCIVTLQTTPAAPRNLKLVERTSSSLTVTWEAPLRSSSKIDAYRIILWKGFWKEMAEKRGIEIRPSASKLQYTIEDLDSNSQYNIEVKAVNSAGEGDPSSLLVVSTLEGVPSEVTSFKNESRTDHSISLIWKKPEMSNGNINSYLVTCDPGNSKAQKKVVPNTTNRVTITGLQSGTLFNCSISASTSQGHGPVKSITVWTKSIDPIQPPVPVILERSATTMTLALQPLEDENISFYRIIVEETSSAASYRISKRGVEDAIRDVRLDFKGAKERDVRAYIAAQLPRDHPYRTFVVGDNNTYEGYYNAPLEPRREYSIWYGAYTVLDGMEKKSFSLALSEEARRVTTAPENNHVPVIVAVIVVFILLILVFALFLFLWRKRHIASEREKAEMPNFGPTIIPEPDTSTPSTPVDDIEIEPLLEPSSGTDGDSEPVYGNVGLCTIVPVKVEDLWDYVKANKINEAEGLKREYRLIPAGLTASCEIAKKSENKDKNRYGNIIAYDHSRVILKPVNGDIHDDYTNANYIEGYKKTKAYIAAQGPTKTTMNDIWRMVWEEKSRTVIMLTNPTETGKKKCEQYWPDPTETKEYAGIKVKLVSVESHPDFSIRTFHIQKDGENRTIKQFHYTTWPDHGVPRFGHSLLLMRQKIRAYDALSNGPPIVHCSAGVGRTGTYIAVDVNLEQAKHEGLIDVHNFVQLMRTQRVNMVQTLEQYIFVYDVLLEALICGDTTMAAATFPATLSEMLEYDQSIGKTKLEEQFEVLNLISSTIEKEDTTVALKPENIFKNRDKNVIPANRCRPYLVTPVEDYNNYINAVFLNGYRRKDAFIVTQMPLPNTAVDFWRMIYDQNSYCIVMLNEIEETDEMCQQYWTLETCGEKFGPFIVETTAEIKSDPSITVRDFTITNTLNPQEVPRVVRQFHFHRWPDASPVPNTKASLLDLLENVDNWQKQFTNTPVTVHCMNGVDRSGLFVAASCIVERIKSDREVDVFQSIKQMRQNRSQLICNMEQYRFCHELALEYLQTSSTS</sequence>
<dbReference type="InterPro" id="IPR013806">
    <property type="entry name" value="Kringle-like"/>
</dbReference>
<feature type="disulfide bond" evidence="14">
    <location>
        <begin position="153"/>
        <end position="176"/>
    </location>
</feature>
<dbReference type="RefSeq" id="XP_022316324.1">
    <property type="nucleotide sequence ID" value="XM_022460616.1"/>
</dbReference>
<feature type="domain" description="Tyrosine specific protein phosphatases" evidence="18">
    <location>
        <begin position="1522"/>
        <end position="1594"/>
    </location>
</feature>
<reference evidence="22" key="1">
    <citation type="submission" date="2025-08" db="UniProtKB">
        <authorList>
            <consortium name="RefSeq"/>
        </authorList>
    </citation>
    <scope>IDENTIFICATION</scope>
    <source>
        <tissue evidence="22">Whole sample</tissue>
    </source>
</reference>
<dbReference type="Gene3D" id="2.60.40.10">
    <property type="entry name" value="Immunoglobulins"/>
    <property type="match status" value="4"/>
</dbReference>
<protein>
    <recommendedName>
        <fullName evidence="2">protein-tyrosine-phosphatase</fullName>
        <ecNumber evidence="2">3.1.3.48</ecNumber>
    </recommendedName>
</protein>
<dbReference type="Pfam" id="PF00051">
    <property type="entry name" value="Kringle"/>
    <property type="match status" value="1"/>
</dbReference>
<evidence type="ECO:0000259" key="18">
    <source>
        <dbReference type="PROSITE" id="PS50056"/>
    </source>
</evidence>
<dbReference type="PROSITE" id="PS50853">
    <property type="entry name" value="FN3"/>
    <property type="match status" value="4"/>
</dbReference>
<dbReference type="Pfam" id="PF00102">
    <property type="entry name" value="Y_phosphatase"/>
    <property type="match status" value="2"/>
</dbReference>
<dbReference type="Pfam" id="PF23144">
    <property type="entry name" value="Fn3_PTPRU"/>
    <property type="match status" value="1"/>
</dbReference>
<feature type="domain" description="Fibronectin type-III" evidence="20">
    <location>
        <begin position="486"/>
        <end position="601"/>
    </location>
</feature>
<comment type="catalytic activity">
    <reaction evidence="13">
        <text>O-phospho-L-tyrosyl-[protein] + H2O = L-tyrosyl-[protein] + phosphate</text>
        <dbReference type="Rhea" id="RHEA:10684"/>
        <dbReference type="Rhea" id="RHEA-COMP:10136"/>
        <dbReference type="Rhea" id="RHEA-COMP:20101"/>
        <dbReference type="ChEBI" id="CHEBI:15377"/>
        <dbReference type="ChEBI" id="CHEBI:43474"/>
        <dbReference type="ChEBI" id="CHEBI:46858"/>
        <dbReference type="ChEBI" id="CHEBI:61978"/>
        <dbReference type="EC" id="3.1.3.48"/>
    </reaction>
</comment>
<dbReference type="InterPro" id="IPR003595">
    <property type="entry name" value="Tyr_Pase_cat"/>
</dbReference>
<evidence type="ECO:0000256" key="2">
    <source>
        <dbReference type="ARBA" id="ARBA00013064"/>
    </source>
</evidence>
<dbReference type="SUPFAM" id="SSF52799">
    <property type="entry name" value="(Phosphotyrosine protein) phosphatases II"/>
    <property type="match status" value="2"/>
</dbReference>
<dbReference type="GO" id="GO:0004725">
    <property type="term" value="F:protein tyrosine phosphatase activity"/>
    <property type="evidence" value="ECO:0007669"/>
    <property type="project" value="UniProtKB-EC"/>
</dbReference>
<keyword evidence="7" id="KW-0378">Hydrolase</keyword>
<feature type="domain" description="Tyrosine-protein phosphatase" evidence="17">
    <location>
        <begin position="1340"/>
        <end position="1603"/>
    </location>
</feature>
<evidence type="ECO:0000256" key="9">
    <source>
        <dbReference type="ARBA" id="ARBA00022989"/>
    </source>
</evidence>
<dbReference type="OrthoDB" id="10253954at2759"/>
<dbReference type="PROSITE" id="PS50056">
    <property type="entry name" value="TYR_PHOSPHATASE_2"/>
    <property type="match status" value="2"/>
</dbReference>
<dbReference type="InterPro" id="IPR003961">
    <property type="entry name" value="FN3_dom"/>
</dbReference>
<comment type="subcellular location">
    <subcellularLocation>
        <location evidence="1">Membrane</location>
        <topology evidence="1">Single-pass type I membrane protein</topology>
    </subcellularLocation>
</comment>
<evidence type="ECO:0000313" key="22">
    <source>
        <dbReference type="RefSeq" id="XP_022316324.1"/>
    </source>
</evidence>
<evidence type="ECO:0000256" key="10">
    <source>
        <dbReference type="ARBA" id="ARBA00023136"/>
    </source>
</evidence>
<keyword evidence="5 16" id="KW-0732">Signal</keyword>
<dbReference type="Gene3D" id="2.170.300.10">
    <property type="entry name" value="Tie2 ligand-binding domain superfamily"/>
    <property type="match status" value="1"/>
</dbReference>
<evidence type="ECO:0000256" key="12">
    <source>
        <dbReference type="ARBA" id="ARBA00023180"/>
    </source>
</evidence>
<evidence type="ECO:0000256" key="7">
    <source>
        <dbReference type="ARBA" id="ARBA00022801"/>
    </source>
</evidence>
<evidence type="ECO:0000256" key="13">
    <source>
        <dbReference type="ARBA" id="ARBA00051722"/>
    </source>
</evidence>
<evidence type="ECO:0000256" key="1">
    <source>
        <dbReference type="ARBA" id="ARBA00004479"/>
    </source>
</evidence>
<dbReference type="InterPro" id="IPR000001">
    <property type="entry name" value="Kringle"/>
</dbReference>
<evidence type="ECO:0000259" key="20">
    <source>
        <dbReference type="PROSITE" id="PS50853"/>
    </source>
</evidence>
<organism evidence="21 22">
    <name type="scientific">Crassostrea virginica</name>
    <name type="common">Eastern oyster</name>
    <dbReference type="NCBI Taxonomy" id="6565"/>
    <lineage>
        <taxon>Eukaryota</taxon>
        <taxon>Metazoa</taxon>
        <taxon>Spiralia</taxon>
        <taxon>Lophotrochozoa</taxon>
        <taxon>Mollusca</taxon>
        <taxon>Bivalvia</taxon>
        <taxon>Autobranchia</taxon>
        <taxon>Pteriomorphia</taxon>
        <taxon>Ostreida</taxon>
        <taxon>Ostreoidea</taxon>
        <taxon>Ostreidae</taxon>
        <taxon>Crassostrea</taxon>
    </lineage>
</organism>
<dbReference type="PRINTS" id="PR00018">
    <property type="entry name" value="KRINGLE"/>
</dbReference>
<keyword evidence="6" id="KW-0677">Repeat</keyword>
<keyword evidence="3 14" id="KW-0420">Kringle</keyword>
<dbReference type="SMART" id="SM00404">
    <property type="entry name" value="PTPc_motif"/>
    <property type="match status" value="2"/>
</dbReference>
<dbReference type="Pfam" id="PF00041">
    <property type="entry name" value="fn3"/>
    <property type="match status" value="2"/>
</dbReference>
<evidence type="ECO:0000256" key="11">
    <source>
        <dbReference type="ARBA" id="ARBA00023157"/>
    </source>
</evidence>
<dbReference type="FunFam" id="3.90.190.10:FF:000102">
    <property type="entry name" value="Receptor-type tyrosine-protein phosphatase"/>
    <property type="match status" value="1"/>
</dbReference>
<dbReference type="SUPFAM" id="SSF57440">
    <property type="entry name" value="Kringle-like"/>
    <property type="match status" value="1"/>
</dbReference>
<dbReference type="InterPro" id="IPR050713">
    <property type="entry name" value="RTP_Phos/Ushers"/>
</dbReference>
<feature type="chain" id="PRO_5034040119" description="protein-tyrosine-phosphatase" evidence="16">
    <location>
        <begin position="19"/>
        <end position="1610"/>
    </location>
</feature>
<keyword evidence="8" id="KW-0904">Protein phosphatase</keyword>
<dbReference type="GO" id="GO:0016020">
    <property type="term" value="C:membrane"/>
    <property type="evidence" value="ECO:0007669"/>
    <property type="project" value="UniProtKB-SubCell"/>
</dbReference>
<evidence type="ECO:0000256" key="14">
    <source>
        <dbReference type="PROSITE-ProRule" id="PRU00121"/>
    </source>
</evidence>
<evidence type="ECO:0000256" key="3">
    <source>
        <dbReference type="ARBA" id="ARBA00022572"/>
    </source>
</evidence>
<dbReference type="InterPro" id="IPR000387">
    <property type="entry name" value="Tyr_Pase_dom"/>
</dbReference>
<evidence type="ECO:0000256" key="4">
    <source>
        <dbReference type="ARBA" id="ARBA00022692"/>
    </source>
</evidence>
<dbReference type="FunFam" id="3.90.190.10:FF:000062">
    <property type="entry name" value="Receptor-type tyrosine-protein phosphatase kappa"/>
    <property type="match status" value="1"/>
</dbReference>
<dbReference type="SMART" id="SM00194">
    <property type="entry name" value="PTPc"/>
    <property type="match status" value="2"/>
</dbReference>
<dbReference type="InterPro" id="IPR015373">
    <property type="entry name" value="Interferon/interleukin_rcp_dom"/>
</dbReference>
<keyword evidence="12" id="KW-0325">Glycoprotein</keyword>
<feature type="domain" description="Fibronectin type-III" evidence="20">
    <location>
        <begin position="602"/>
        <end position="699"/>
    </location>
</feature>
<evidence type="ECO:0000313" key="21">
    <source>
        <dbReference type="Proteomes" id="UP000694844"/>
    </source>
</evidence>
<proteinExistence type="predicted"/>
<evidence type="ECO:0000259" key="17">
    <source>
        <dbReference type="PROSITE" id="PS50055"/>
    </source>
</evidence>
<feature type="domain" description="Tyrosine-protein phosphatase" evidence="17">
    <location>
        <begin position="1054"/>
        <end position="1308"/>
    </location>
</feature>
<evidence type="ECO:0000256" key="15">
    <source>
        <dbReference type="SAM" id="Phobius"/>
    </source>
</evidence>
<dbReference type="InterPro" id="IPR057598">
    <property type="entry name" value="Fn3_PTPRU"/>
</dbReference>
<dbReference type="CDD" id="cd00063">
    <property type="entry name" value="FN3"/>
    <property type="match status" value="4"/>
</dbReference>
<keyword evidence="21" id="KW-1185">Reference proteome</keyword>
<evidence type="ECO:0000256" key="6">
    <source>
        <dbReference type="ARBA" id="ARBA00022737"/>
    </source>
</evidence>
<feature type="transmembrane region" description="Helical" evidence="15">
    <location>
        <begin position="944"/>
        <end position="966"/>
    </location>
</feature>